<sequence length="143" mass="16122">MDVDDIEFGCRKGQNGYSVEDPVPWVSSVSLERAQSRLSEGWVRDMSLVLLSPRLGGRMSLGREGLAWATDVSLGRETPRIGMSPWRILAWARKATLGRQVCAWARKAQWRGNIRDDLEHRDVSRDGIDWTVIRQQGLEGESG</sequence>
<name>A0AAV1XWD7_LUPLU</name>
<organism evidence="1 2">
    <name type="scientific">Lupinus luteus</name>
    <name type="common">European yellow lupine</name>
    <dbReference type="NCBI Taxonomy" id="3873"/>
    <lineage>
        <taxon>Eukaryota</taxon>
        <taxon>Viridiplantae</taxon>
        <taxon>Streptophyta</taxon>
        <taxon>Embryophyta</taxon>
        <taxon>Tracheophyta</taxon>
        <taxon>Spermatophyta</taxon>
        <taxon>Magnoliopsida</taxon>
        <taxon>eudicotyledons</taxon>
        <taxon>Gunneridae</taxon>
        <taxon>Pentapetalae</taxon>
        <taxon>rosids</taxon>
        <taxon>fabids</taxon>
        <taxon>Fabales</taxon>
        <taxon>Fabaceae</taxon>
        <taxon>Papilionoideae</taxon>
        <taxon>50 kb inversion clade</taxon>
        <taxon>genistoids sensu lato</taxon>
        <taxon>core genistoids</taxon>
        <taxon>Genisteae</taxon>
        <taxon>Lupinus</taxon>
    </lineage>
</organism>
<evidence type="ECO:0000313" key="2">
    <source>
        <dbReference type="Proteomes" id="UP001497480"/>
    </source>
</evidence>
<keyword evidence="2" id="KW-1185">Reference proteome</keyword>
<proteinExistence type="predicted"/>
<gene>
    <name evidence="1" type="ORF">LLUT_LOCUS27059</name>
</gene>
<evidence type="ECO:0000313" key="1">
    <source>
        <dbReference type="EMBL" id="CAL0325999.1"/>
    </source>
</evidence>
<accession>A0AAV1XWD7</accession>
<comment type="caution">
    <text evidence="1">The sequence shown here is derived from an EMBL/GenBank/DDBJ whole genome shotgun (WGS) entry which is preliminary data.</text>
</comment>
<reference evidence="1 2" key="1">
    <citation type="submission" date="2024-03" db="EMBL/GenBank/DDBJ databases">
        <authorList>
            <person name="Martinez-Hernandez J."/>
        </authorList>
    </citation>
    <scope>NUCLEOTIDE SEQUENCE [LARGE SCALE GENOMIC DNA]</scope>
</reference>
<dbReference type="Proteomes" id="UP001497480">
    <property type="component" value="Unassembled WGS sequence"/>
</dbReference>
<dbReference type="EMBL" id="CAXHTB010000019">
    <property type="protein sequence ID" value="CAL0325999.1"/>
    <property type="molecule type" value="Genomic_DNA"/>
</dbReference>
<protein>
    <submittedName>
        <fullName evidence="1">Uncharacterized protein</fullName>
    </submittedName>
</protein>
<dbReference type="AlphaFoldDB" id="A0AAV1XWD7"/>